<feature type="compositionally biased region" description="Basic and acidic residues" evidence="2">
    <location>
        <begin position="329"/>
        <end position="353"/>
    </location>
</feature>
<accession>A0A3E2HAC4</accession>
<feature type="region of interest" description="Disordered" evidence="2">
    <location>
        <begin position="1"/>
        <end position="63"/>
    </location>
</feature>
<protein>
    <recommendedName>
        <fullName evidence="3">Micro-fibrillar-associated protein 1 C-terminal domain-containing protein</fullName>
    </recommendedName>
</protein>
<feature type="compositionally biased region" description="Acidic residues" evidence="2">
    <location>
        <begin position="26"/>
        <end position="38"/>
    </location>
</feature>
<evidence type="ECO:0000313" key="5">
    <source>
        <dbReference type="Proteomes" id="UP000258309"/>
    </source>
</evidence>
<feature type="compositionally biased region" description="Basic and acidic residues" evidence="2">
    <location>
        <begin position="294"/>
        <end position="305"/>
    </location>
</feature>
<feature type="non-terminal residue" evidence="4">
    <location>
        <position position="396"/>
    </location>
</feature>
<dbReference type="InterPro" id="IPR033194">
    <property type="entry name" value="MFAP1"/>
</dbReference>
<reference evidence="4 5" key="1">
    <citation type="submission" date="2018-05" db="EMBL/GenBank/DDBJ databases">
        <title>Draft genome sequence of Scytalidium lignicola DSM 105466, a ubiquitous saprotrophic fungus.</title>
        <authorList>
            <person name="Buettner E."/>
            <person name="Gebauer A.M."/>
            <person name="Hofrichter M."/>
            <person name="Liers C."/>
            <person name="Kellner H."/>
        </authorList>
    </citation>
    <scope>NUCLEOTIDE SEQUENCE [LARGE SCALE GENOMIC DNA]</scope>
    <source>
        <strain evidence="4 5">DSM 105466</strain>
    </source>
</reference>
<feature type="compositionally biased region" description="Basic and acidic residues" evidence="2">
    <location>
        <begin position="163"/>
        <end position="187"/>
    </location>
</feature>
<dbReference type="InterPro" id="IPR009730">
    <property type="entry name" value="MFAP1_C"/>
</dbReference>
<dbReference type="PANTHER" id="PTHR15327">
    <property type="entry name" value="MICROFIBRIL-ASSOCIATED PROTEIN"/>
    <property type="match status" value="1"/>
</dbReference>
<dbReference type="Pfam" id="PF06991">
    <property type="entry name" value="MFAP1"/>
    <property type="match status" value="1"/>
</dbReference>
<feature type="compositionally biased region" description="Basic and acidic residues" evidence="2">
    <location>
        <begin position="265"/>
        <end position="285"/>
    </location>
</feature>
<dbReference type="OrthoDB" id="1111734at2759"/>
<feature type="region of interest" description="Disordered" evidence="2">
    <location>
        <begin position="257"/>
        <end position="396"/>
    </location>
</feature>
<feature type="compositionally biased region" description="Basic and acidic residues" evidence="2">
    <location>
        <begin position="362"/>
        <end position="396"/>
    </location>
</feature>
<name>A0A3E2HAC4_SCYLI</name>
<dbReference type="STRING" id="5539.A0A3E2HAC4"/>
<feature type="coiled-coil region" evidence="1">
    <location>
        <begin position="63"/>
        <end position="92"/>
    </location>
</feature>
<dbReference type="EMBL" id="NCSJ02000109">
    <property type="protein sequence ID" value="RFU30101.1"/>
    <property type="molecule type" value="Genomic_DNA"/>
</dbReference>
<gene>
    <name evidence="4" type="ORF">B7463_g6256</name>
</gene>
<evidence type="ECO:0000259" key="3">
    <source>
        <dbReference type="Pfam" id="PF06991"/>
    </source>
</evidence>
<feature type="domain" description="Micro-fibrillar-associated protein 1 C-terminal" evidence="3">
    <location>
        <begin position="68"/>
        <end position="274"/>
    </location>
</feature>
<dbReference type="OMA" id="KHDYTEA"/>
<evidence type="ECO:0000256" key="1">
    <source>
        <dbReference type="SAM" id="Coils"/>
    </source>
</evidence>
<keyword evidence="5" id="KW-1185">Reference proteome</keyword>
<sequence>MPPKRMTANPVRVPRYRPGKPLAEEVSSESEESDEETETTSKPIAPPPKATSAAGISSNLAKVDLNERRKAAVAQEAARLEAENALRAKEEEGQGKKAAANELVEEQIRKDLAAKAIGKKNWDDEDDDVDDVDDTDDIDPEAEYAAWKLRELKRIKRERETIEEREMEREEIERRKNLTEEERKAEDEAFVAKQKEEREGKGKMAYLQKYYHRGAFFQDDLKAEGLDKRDIMGSRYADDVQNRELLPQALQIRDMTKLGKKGATKYKDLKSEDTGRWGQFDDRRPRGSMGSFNSDDRFRPDRDRGGASGANTMPINERKRVPGAPEGPKAMREGDERPQGYRDTYRPSEDRDKRPRSRSRSPRWDRYQDDRTYRKRASSRDYDRNDGDKRQRMDSR</sequence>
<dbReference type="Proteomes" id="UP000258309">
    <property type="component" value="Unassembled WGS sequence"/>
</dbReference>
<feature type="non-terminal residue" evidence="4">
    <location>
        <position position="1"/>
    </location>
</feature>
<dbReference type="AlphaFoldDB" id="A0A3E2HAC4"/>
<comment type="caution">
    <text evidence="4">The sequence shown here is derived from an EMBL/GenBank/DDBJ whole genome shotgun (WGS) entry which is preliminary data.</text>
</comment>
<organism evidence="4 5">
    <name type="scientific">Scytalidium lignicola</name>
    <name type="common">Hyphomycete</name>
    <dbReference type="NCBI Taxonomy" id="5539"/>
    <lineage>
        <taxon>Eukaryota</taxon>
        <taxon>Fungi</taxon>
        <taxon>Dikarya</taxon>
        <taxon>Ascomycota</taxon>
        <taxon>Pezizomycotina</taxon>
        <taxon>Leotiomycetes</taxon>
        <taxon>Leotiomycetes incertae sedis</taxon>
        <taxon>Scytalidium</taxon>
    </lineage>
</organism>
<keyword evidence="1" id="KW-0175">Coiled coil</keyword>
<proteinExistence type="predicted"/>
<evidence type="ECO:0000313" key="4">
    <source>
        <dbReference type="EMBL" id="RFU30101.1"/>
    </source>
</evidence>
<feature type="region of interest" description="Disordered" evidence="2">
    <location>
        <begin position="163"/>
        <end position="198"/>
    </location>
</feature>
<evidence type="ECO:0000256" key="2">
    <source>
        <dbReference type="SAM" id="MobiDB-lite"/>
    </source>
</evidence>